<accession>A0A1C0TTQ4</accession>
<organism evidence="1 2">
    <name type="scientific">Pseudoalteromonas luteoviolacea</name>
    <dbReference type="NCBI Taxonomy" id="43657"/>
    <lineage>
        <taxon>Bacteria</taxon>
        <taxon>Pseudomonadati</taxon>
        <taxon>Pseudomonadota</taxon>
        <taxon>Gammaproteobacteria</taxon>
        <taxon>Alteromonadales</taxon>
        <taxon>Pseudoalteromonadaceae</taxon>
        <taxon>Pseudoalteromonas</taxon>
    </lineage>
</organism>
<dbReference type="EMBL" id="MAUJ01000001">
    <property type="protein sequence ID" value="OCQ22703.1"/>
    <property type="molecule type" value="Genomic_DNA"/>
</dbReference>
<protein>
    <submittedName>
        <fullName evidence="1">Uncharacterized protein</fullName>
    </submittedName>
</protein>
<dbReference type="RefSeq" id="WP_065788713.1">
    <property type="nucleotide sequence ID" value="NZ_MAUJ01000001.1"/>
</dbReference>
<reference evidence="2" key="1">
    <citation type="submission" date="2016-07" db="EMBL/GenBank/DDBJ databases">
        <authorList>
            <person name="Florea S."/>
            <person name="Webb J.S."/>
            <person name="Jaromczyk J."/>
            <person name="Schardl C.L."/>
        </authorList>
    </citation>
    <scope>NUCLEOTIDE SEQUENCE [LARGE SCALE GENOMIC DNA]</scope>
    <source>
        <strain evidence="2">IPB1</strain>
    </source>
</reference>
<gene>
    <name evidence="1" type="ORF">A7985_01720</name>
</gene>
<proteinExistence type="predicted"/>
<evidence type="ECO:0000313" key="2">
    <source>
        <dbReference type="Proteomes" id="UP000093366"/>
    </source>
</evidence>
<name>A0A1C0TTQ4_9GAMM</name>
<comment type="caution">
    <text evidence="1">The sequence shown here is derived from an EMBL/GenBank/DDBJ whole genome shotgun (WGS) entry which is preliminary data.</text>
</comment>
<evidence type="ECO:0000313" key="1">
    <source>
        <dbReference type="EMBL" id="OCQ22703.1"/>
    </source>
</evidence>
<dbReference type="Proteomes" id="UP000093366">
    <property type="component" value="Unassembled WGS sequence"/>
</dbReference>
<sequence length="96" mass="11032">MEVVAQKPYCWTLLRDGSEYIFSTVQGGRAMTSREITLITREIQLYETYGEAILDDLAKQVNQNPHAFNARTISSFRSDDRVSEAFAAWHRKKSTD</sequence>
<dbReference type="AlphaFoldDB" id="A0A1C0TTQ4"/>
<dbReference type="OrthoDB" id="1271623at2"/>